<gene>
    <name evidence="3" type="ORF">DTU56_08890</name>
</gene>
<accession>A0A5U8XTH5</accession>
<dbReference type="EMBL" id="AAGUDP010000006">
    <property type="protein sequence ID" value="EBS0563231.1"/>
    <property type="molecule type" value="Genomic_DNA"/>
</dbReference>
<keyword evidence="2" id="KW-0472">Membrane</keyword>
<evidence type="ECO:0000313" key="3">
    <source>
        <dbReference type="EMBL" id="EBS0563231.1"/>
    </source>
</evidence>
<reference evidence="3" key="1">
    <citation type="submission" date="2018-07" db="EMBL/GenBank/DDBJ databases">
        <authorList>
            <person name="Ashton P.M."/>
            <person name="Dallman T."/>
            <person name="Nair S."/>
            <person name="De Pinna E."/>
            <person name="Peters T."/>
            <person name="Grant K."/>
        </authorList>
    </citation>
    <scope>NUCLEOTIDE SEQUENCE</scope>
    <source>
        <strain evidence="3">142535</strain>
    </source>
</reference>
<comment type="caution">
    <text evidence="3">The sequence shown here is derived from an EMBL/GenBank/DDBJ whole genome shotgun (WGS) entry which is preliminary data.</text>
</comment>
<organism evidence="3">
    <name type="scientific">Salmonella muenchen</name>
    <dbReference type="NCBI Taxonomy" id="596"/>
    <lineage>
        <taxon>Bacteria</taxon>
        <taxon>Pseudomonadati</taxon>
        <taxon>Pseudomonadota</taxon>
        <taxon>Gammaproteobacteria</taxon>
        <taxon>Enterobacterales</taxon>
        <taxon>Enterobacteriaceae</taxon>
        <taxon>Salmonella</taxon>
    </lineage>
</organism>
<keyword evidence="2" id="KW-1133">Transmembrane helix</keyword>
<protein>
    <submittedName>
        <fullName evidence="3">Uncharacterized protein</fullName>
    </submittedName>
</protein>
<proteinExistence type="predicted"/>
<name>A0A5U8XTH5_SALMU</name>
<keyword evidence="1" id="KW-0175">Coiled coil</keyword>
<sequence>MVAGIIKLLPLLTFLLEVFKSDDGKFTAKAKAVFLAFLAILSFSAYVSYAYVQQFHALVELKAHQQYLIKSEGDANGRALRLENRVTELENKLDVCRNRPPYDGVSVRTPKPTQPDIISTPAAVIKTPTPPKHPVPYKPDVILPTAAIVSREDKEKGLADRMDKITRHINN</sequence>
<feature type="coiled-coil region" evidence="1">
    <location>
        <begin position="72"/>
        <end position="99"/>
    </location>
</feature>
<evidence type="ECO:0000256" key="1">
    <source>
        <dbReference type="SAM" id="Coils"/>
    </source>
</evidence>
<feature type="transmembrane region" description="Helical" evidence="2">
    <location>
        <begin position="30"/>
        <end position="52"/>
    </location>
</feature>
<keyword evidence="2" id="KW-0812">Transmembrane</keyword>
<evidence type="ECO:0000256" key="2">
    <source>
        <dbReference type="SAM" id="Phobius"/>
    </source>
</evidence>
<dbReference type="AlphaFoldDB" id="A0A5U8XTH5"/>